<evidence type="ECO:0000313" key="1">
    <source>
        <dbReference type="EMBL" id="MPN43700.1"/>
    </source>
</evidence>
<dbReference type="AlphaFoldDB" id="A0A645HXV1"/>
<proteinExistence type="predicted"/>
<gene>
    <name evidence="1" type="ORF">SDC9_191260</name>
</gene>
<comment type="caution">
    <text evidence="1">The sequence shown here is derived from an EMBL/GenBank/DDBJ whole genome shotgun (WGS) entry which is preliminary data.</text>
</comment>
<sequence length="148" mass="16556">MLYQRGDGHQELLDEHLQEWHAFRDQVRVGCFDVSKTGQALQHLDQERTRLLRRSIPSGLWQYLDLKSARGANNADIAGDLYGPLAIQLGRLEPARGIFITSKGLRVQPCEDTLGHSKPDRSGLCFDDLVELKDRQVIHPAVTSGLAA</sequence>
<protein>
    <submittedName>
        <fullName evidence="1">Uncharacterized protein</fullName>
    </submittedName>
</protein>
<organism evidence="1">
    <name type="scientific">bioreactor metagenome</name>
    <dbReference type="NCBI Taxonomy" id="1076179"/>
    <lineage>
        <taxon>unclassified sequences</taxon>
        <taxon>metagenomes</taxon>
        <taxon>ecological metagenomes</taxon>
    </lineage>
</organism>
<dbReference type="EMBL" id="VSSQ01102267">
    <property type="protein sequence ID" value="MPN43700.1"/>
    <property type="molecule type" value="Genomic_DNA"/>
</dbReference>
<accession>A0A645HXV1</accession>
<reference evidence="1" key="1">
    <citation type="submission" date="2019-08" db="EMBL/GenBank/DDBJ databases">
        <authorList>
            <person name="Kucharzyk K."/>
            <person name="Murdoch R.W."/>
            <person name="Higgins S."/>
            <person name="Loffler F."/>
        </authorList>
    </citation>
    <scope>NUCLEOTIDE SEQUENCE</scope>
</reference>
<name>A0A645HXV1_9ZZZZ</name>